<protein>
    <submittedName>
        <fullName evidence="1">Uncharacterized protein</fullName>
    </submittedName>
</protein>
<name>A0A7J9HGP0_9ROSI</name>
<feature type="non-terminal residue" evidence="1">
    <location>
        <position position="28"/>
    </location>
</feature>
<gene>
    <name evidence="1" type="ORF">Gohar_024650</name>
</gene>
<dbReference type="Proteomes" id="UP000593560">
    <property type="component" value="Unassembled WGS sequence"/>
</dbReference>
<dbReference type="EMBL" id="JABFAD010000009">
    <property type="protein sequence ID" value="MBA0808953.1"/>
    <property type="molecule type" value="Genomic_DNA"/>
</dbReference>
<reference evidence="1 2" key="1">
    <citation type="journal article" date="2019" name="Genome Biol. Evol.">
        <title>Insights into the evolution of the New World diploid cottons (Gossypium, subgenus Houzingenia) based on genome sequencing.</title>
        <authorList>
            <person name="Grover C.E."/>
            <person name="Arick M.A. 2nd"/>
            <person name="Thrash A."/>
            <person name="Conover J.L."/>
            <person name="Sanders W.S."/>
            <person name="Peterson D.G."/>
            <person name="Frelichowski J.E."/>
            <person name="Scheffler J.A."/>
            <person name="Scheffler B.E."/>
            <person name="Wendel J.F."/>
        </authorList>
    </citation>
    <scope>NUCLEOTIDE SEQUENCE [LARGE SCALE GENOMIC DNA]</scope>
    <source>
        <strain evidence="1">0</strain>
        <tissue evidence="1">Leaf</tissue>
    </source>
</reference>
<evidence type="ECO:0000313" key="1">
    <source>
        <dbReference type="EMBL" id="MBA0808953.1"/>
    </source>
</evidence>
<comment type="caution">
    <text evidence="1">The sequence shown here is derived from an EMBL/GenBank/DDBJ whole genome shotgun (WGS) entry which is preliminary data.</text>
</comment>
<evidence type="ECO:0000313" key="2">
    <source>
        <dbReference type="Proteomes" id="UP000593560"/>
    </source>
</evidence>
<dbReference type="AlphaFoldDB" id="A0A7J9HGP0"/>
<keyword evidence="2" id="KW-1185">Reference proteome</keyword>
<sequence>MEKLIIHLSLSLRLQTTLGMLSLQFLLE</sequence>
<organism evidence="1 2">
    <name type="scientific">Gossypium harknessii</name>
    <dbReference type="NCBI Taxonomy" id="34285"/>
    <lineage>
        <taxon>Eukaryota</taxon>
        <taxon>Viridiplantae</taxon>
        <taxon>Streptophyta</taxon>
        <taxon>Embryophyta</taxon>
        <taxon>Tracheophyta</taxon>
        <taxon>Spermatophyta</taxon>
        <taxon>Magnoliopsida</taxon>
        <taxon>eudicotyledons</taxon>
        <taxon>Gunneridae</taxon>
        <taxon>Pentapetalae</taxon>
        <taxon>rosids</taxon>
        <taxon>malvids</taxon>
        <taxon>Malvales</taxon>
        <taxon>Malvaceae</taxon>
        <taxon>Malvoideae</taxon>
        <taxon>Gossypium</taxon>
    </lineage>
</organism>
<proteinExistence type="predicted"/>
<accession>A0A7J9HGP0</accession>